<dbReference type="GO" id="GO:0003676">
    <property type="term" value="F:nucleic acid binding"/>
    <property type="evidence" value="ECO:0007669"/>
    <property type="project" value="InterPro"/>
</dbReference>
<keyword evidence="4 7" id="KW-0347">Helicase</keyword>
<evidence type="ECO:0000256" key="1">
    <source>
        <dbReference type="ARBA" id="ARBA00012552"/>
    </source>
</evidence>
<evidence type="ECO:0000259" key="11">
    <source>
        <dbReference type="PROSITE" id="PS51194"/>
    </source>
</evidence>
<dbReference type="PROSITE" id="PS51194">
    <property type="entry name" value="HELICASE_CTER"/>
    <property type="match status" value="1"/>
</dbReference>
<protein>
    <recommendedName>
        <fullName evidence="1">RNA helicase</fullName>
        <ecNumber evidence="1">3.6.4.13</ecNumber>
    </recommendedName>
</protein>
<evidence type="ECO:0000256" key="7">
    <source>
        <dbReference type="RuleBase" id="RU000492"/>
    </source>
</evidence>
<proteinExistence type="inferred from homology"/>
<gene>
    <name evidence="13" type="ORF">LOD99_15035</name>
</gene>
<name>A0AAV7KFI6_9METZ</name>
<dbReference type="InterPro" id="IPR027417">
    <property type="entry name" value="P-loop_NTPase"/>
</dbReference>
<dbReference type="SMART" id="SM00490">
    <property type="entry name" value="HELICc"/>
    <property type="match status" value="1"/>
</dbReference>
<dbReference type="Gene3D" id="3.40.50.300">
    <property type="entry name" value="P-loop containing nucleotide triphosphate hydrolases"/>
    <property type="match status" value="2"/>
</dbReference>
<dbReference type="PANTHER" id="PTHR47959">
    <property type="entry name" value="ATP-DEPENDENT RNA HELICASE RHLE-RELATED"/>
    <property type="match status" value="1"/>
</dbReference>
<keyword evidence="14" id="KW-1185">Reference proteome</keyword>
<dbReference type="SUPFAM" id="SSF52540">
    <property type="entry name" value="P-loop containing nucleoside triphosphate hydrolases"/>
    <property type="match status" value="2"/>
</dbReference>
<accession>A0AAV7KFI6</accession>
<reference evidence="13 14" key="1">
    <citation type="journal article" date="2023" name="BMC Biol.">
        <title>The compact genome of the sponge Oopsacas minuta (Hexactinellida) is lacking key metazoan core genes.</title>
        <authorList>
            <person name="Santini S."/>
            <person name="Schenkelaars Q."/>
            <person name="Jourda C."/>
            <person name="Duchesne M."/>
            <person name="Belahbib H."/>
            <person name="Rocher C."/>
            <person name="Selva M."/>
            <person name="Riesgo A."/>
            <person name="Vervoort M."/>
            <person name="Leys S.P."/>
            <person name="Kodjabachian L."/>
            <person name="Le Bivic A."/>
            <person name="Borchiellini C."/>
            <person name="Claverie J.M."/>
            <person name="Renard E."/>
        </authorList>
    </citation>
    <scope>NUCLEOTIDE SEQUENCE [LARGE SCALE GENOMIC DNA]</scope>
    <source>
        <strain evidence="13">SPO-2</strain>
    </source>
</reference>
<evidence type="ECO:0000313" key="13">
    <source>
        <dbReference type="EMBL" id="KAI6659364.1"/>
    </source>
</evidence>
<evidence type="ECO:0000256" key="2">
    <source>
        <dbReference type="ARBA" id="ARBA00022741"/>
    </source>
</evidence>
<evidence type="ECO:0000259" key="10">
    <source>
        <dbReference type="PROSITE" id="PS51192"/>
    </source>
</evidence>
<dbReference type="InterPro" id="IPR014014">
    <property type="entry name" value="RNA_helicase_DEAD_Q_motif"/>
</dbReference>
<dbReference type="CDD" id="cd18787">
    <property type="entry name" value="SF2_C_DEAD"/>
    <property type="match status" value="1"/>
</dbReference>
<evidence type="ECO:0000256" key="8">
    <source>
        <dbReference type="SAM" id="Coils"/>
    </source>
</evidence>
<comment type="caution">
    <text evidence="13">The sequence shown here is derived from an EMBL/GenBank/DDBJ whole genome shotgun (WGS) entry which is preliminary data.</text>
</comment>
<keyword evidence="8" id="KW-0175">Coiled coil</keyword>
<dbReference type="InterPro" id="IPR001650">
    <property type="entry name" value="Helicase_C-like"/>
</dbReference>
<dbReference type="InterPro" id="IPR011545">
    <property type="entry name" value="DEAD/DEAH_box_helicase_dom"/>
</dbReference>
<evidence type="ECO:0000256" key="3">
    <source>
        <dbReference type="ARBA" id="ARBA00022801"/>
    </source>
</evidence>
<evidence type="ECO:0000256" key="6">
    <source>
        <dbReference type="PROSITE-ProRule" id="PRU00552"/>
    </source>
</evidence>
<dbReference type="Proteomes" id="UP001165289">
    <property type="component" value="Unassembled WGS sequence"/>
</dbReference>
<dbReference type="EC" id="3.6.4.13" evidence="1"/>
<evidence type="ECO:0000313" key="14">
    <source>
        <dbReference type="Proteomes" id="UP001165289"/>
    </source>
</evidence>
<sequence>MEEPDEVTLVFNKNFIFEEPLPTTSIDFKPPSILPNHQFTVKRQHRSSVEDKVARIREENEKYNSMTSQIPSESESSEDDTTTDTGQPFFSNYPSGGINSFSDMSLSRPLLKAVNQLGFADPTPIQSRAIPIALAGKDICGCAATGSGKTAAFLLPILERLLYKSKEHASTRVLILSPTRELAIQTHTVSLQLCHFSAAIRLCLVAGGIDLRAQERAVRNRPDIIVATPGRLIDLLHNTPSFDLGSLEVLVLDEADRMLEEHFELELQEILRLCPKHRQTLLFSATMTDQVEKLAKLSLQKPVRLFVDKNTDVAATLKQEFIRIRADHENDREAMLYALCKRTFTSRCLVFLPTKHLAHRLHICFSLLGINAAELHGNLTQAQRVESLESFKKGDVNFLLATDLAARGLDIEGVHTVINYNMPATLQQYIHRVGRTARAGRSGRAVSLVGENGRKVLKEAVKGKHHQTSVKRVVPGFIIEACKKELENISEDVIRVLEEEKEEKEMAAGEMEIRKAENLIKHRDEIASRPARTWFINKNDRKTKSKGKPPDKGIVIKQRLANKVAKRSEKPKRLRVFGEEGKKNKRNNKRKQIGKVDRNIHKQEPGKRKKFNKIFKK</sequence>
<dbReference type="PROSITE" id="PS51195">
    <property type="entry name" value="Q_MOTIF"/>
    <property type="match status" value="1"/>
</dbReference>
<dbReference type="GO" id="GO:0016787">
    <property type="term" value="F:hydrolase activity"/>
    <property type="evidence" value="ECO:0007669"/>
    <property type="project" value="UniProtKB-KW"/>
</dbReference>
<dbReference type="SMART" id="SM00487">
    <property type="entry name" value="DEXDc"/>
    <property type="match status" value="1"/>
</dbReference>
<dbReference type="PROSITE" id="PS00039">
    <property type="entry name" value="DEAD_ATP_HELICASE"/>
    <property type="match status" value="1"/>
</dbReference>
<feature type="compositionally biased region" description="Basic residues" evidence="9">
    <location>
        <begin position="583"/>
        <end position="593"/>
    </location>
</feature>
<dbReference type="CDD" id="cd17947">
    <property type="entry name" value="DEADc_DDX27"/>
    <property type="match status" value="1"/>
</dbReference>
<dbReference type="GO" id="GO:0003724">
    <property type="term" value="F:RNA helicase activity"/>
    <property type="evidence" value="ECO:0007669"/>
    <property type="project" value="UniProtKB-EC"/>
</dbReference>
<dbReference type="Pfam" id="PF00270">
    <property type="entry name" value="DEAD"/>
    <property type="match status" value="1"/>
</dbReference>
<dbReference type="GO" id="GO:0005829">
    <property type="term" value="C:cytosol"/>
    <property type="evidence" value="ECO:0007669"/>
    <property type="project" value="TreeGrafter"/>
</dbReference>
<feature type="compositionally biased region" description="Basic residues" evidence="9">
    <location>
        <begin position="607"/>
        <end position="617"/>
    </location>
</feature>
<feature type="domain" description="Helicase C-terminal" evidence="11">
    <location>
        <begin position="316"/>
        <end position="490"/>
    </location>
</feature>
<feature type="domain" description="DEAD-box RNA helicase Q" evidence="12">
    <location>
        <begin position="99"/>
        <end position="127"/>
    </location>
</feature>
<evidence type="ECO:0000259" key="12">
    <source>
        <dbReference type="PROSITE" id="PS51195"/>
    </source>
</evidence>
<feature type="domain" description="Helicase ATP-binding" evidence="10">
    <location>
        <begin position="130"/>
        <end position="305"/>
    </location>
</feature>
<keyword evidence="5 7" id="KW-0067">ATP-binding</keyword>
<feature type="compositionally biased region" description="Basic and acidic residues" evidence="9">
    <location>
        <begin position="594"/>
        <end position="606"/>
    </location>
</feature>
<keyword evidence="3 7" id="KW-0378">Hydrolase</keyword>
<dbReference type="InterPro" id="IPR050079">
    <property type="entry name" value="DEAD_box_RNA_helicase"/>
</dbReference>
<feature type="region of interest" description="Disordered" evidence="9">
    <location>
        <begin position="563"/>
        <end position="617"/>
    </location>
</feature>
<dbReference type="InterPro" id="IPR014001">
    <property type="entry name" value="Helicase_ATP-bd"/>
</dbReference>
<dbReference type="GO" id="GO:0005524">
    <property type="term" value="F:ATP binding"/>
    <property type="evidence" value="ECO:0007669"/>
    <property type="project" value="UniProtKB-KW"/>
</dbReference>
<comment type="similarity">
    <text evidence="7">Belongs to the DEAD box helicase family.</text>
</comment>
<feature type="coiled-coil region" evidence="8">
    <location>
        <begin position="479"/>
        <end position="519"/>
    </location>
</feature>
<dbReference type="Pfam" id="PF00271">
    <property type="entry name" value="Helicase_C"/>
    <property type="match status" value="1"/>
</dbReference>
<feature type="region of interest" description="Disordered" evidence="9">
    <location>
        <begin position="58"/>
        <end position="89"/>
    </location>
</feature>
<evidence type="ECO:0000256" key="4">
    <source>
        <dbReference type="ARBA" id="ARBA00022806"/>
    </source>
</evidence>
<dbReference type="AlphaFoldDB" id="A0AAV7KFI6"/>
<evidence type="ECO:0000256" key="5">
    <source>
        <dbReference type="ARBA" id="ARBA00022840"/>
    </source>
</evidence>
<dbReference type="InterPro" id="IPR000629">
    <property type="entry name" value="RNA-helicase_DEAD-box_CS"/>
</dbReference>
<keyword evidence="2 7" id="KW-0547">Nucleotide-binding</keyword>
<feature type="short sequence motif" description="Q motif" evidence="6">
    <location>
        <begin position="99"/>
        <end position="127"/>
    </location>
</feature>
<organism evidence="13 14">
    <name type="scientific">Oopsacas minuta</name>
    <dbReference type="NCBI Taxonomy" id="111878"/>
    <lineage>
        <taxon>Eukaryota</taxon>
        <taxon>Metazoa</taxon>
        <taxon>Porifera</taxon>
        <taxon>Hexactinellida</taxon>
        <taxon>Hexasterophora</taxon>
        <taxon>Lyssacinosida</taxon>
        <taxon>Leucopsacidae</taxon>
        <taxon>Oopsacas</taxon>
    </lineage>
</organism>
<dbReference type="EMBL" id="JAKMXF010000066">
    <property type="protein sequence ID" value="KAI6659364.1"/>
    <property type="molecule type" value="Genomic_DNA"/>
</dbReference>
<evidence type="ECO:0000256" key="9">
    <source>
        <dbReference type="SAM" id="MobiDB-lite"/>
    </source>
</evidence>
<dbReference type="PROSITE" id="PS51192">
    <property type="entry name" value="HELICASE_ATP_BIND_1"/>
    <property type="match status" value="1"/>
</dbReference>
<dbReference type="PANTHER" id="PTHR47959:SF1">
    <property type="entry name" value="ATP-DEPENDENT RNA HELICASE DBPA"/>
    <property type="match status" value="1"/>
</dbReference>